<comment type="similarity">
    <text evidence="1">Belongs to the SLBP family.</text>
</comment>
<feature type="domain" description="Histone RNA hairpin-binding protein RNA-binding" evidence="4">
    <location>
        <begin position="23"/>
        <end position="93"/>
    </location>
</feature>
<dbReference type="InterPro" id="IPR026502">
    <property type="entry name" value="SLBP1/SLBP2"/>
</dbReference>
<keyword evidence="2" id="KW-0694">RNA-binding</keyword>
<dbReference type="InterPro" id="IPR029344">
    <property type="entry name" value="SLBP_RNA_bind"/>
</dbReference>
<dbReference type="PANTHER" id="PTHR17408">
    <property type="entry name" value="HISTONE RNA HAIRPIN-BINDING PROTEIN"/>
    <property type="match status" value="1"/>
</dbReference>
<evidence type="ECO:0000256" key="3">
    <source>
        <dbReference type="SAM" id="MobiDB-lite"/>
    </source>
</evidence>
<dbReference type="GO" id="GO:0071207">
    <property type="term" value="F:histone pre-mRNA stem-loop binding"/>
    <property type="evidence" value="ECO:0007669"/>
    <property type="project" value="TreeGrafter"/>
</dbReference>
<reference evidence="5" key="1">
    <citation type="submission" date="2019-12" db="EMBL/GenBank/DDBJ databases">
        <title>Genome sequence of Babesia ovis.</title>
        <authorList>
            <person name="Yamagishi J."/>
            <person name="Sevinc F."/>
            <person name="Xuan X."/>
        </authorList>
    </citation>
    <scope>NUCLEOTIDE SEQUENCE</scope>
    <source>
        <strain evidence="5">Selcuk</strain>
    </source>
</reference>
<dbReference type="InterPro" id="IPR038294">
    <property type="entry name" value="SLBP_RNA_bind_sf"/>
</dbReference>
<proteinExistence type="inferred from homology"/>
<name>A0A9W5TAV2_BABOV</name>
<sequence>MRQAQSVRVDTAVGKDQETSRRAARAAARLKNINLTKLNSAYHRYVATVPRELRLKELRHSWHPVTPDHRSTRSISQWNNEIGAWRRQVYLWNGVTEAQCTLLSEAVRKGDSKAFLGICENTLSPESPEEGYDQLLNPESNSIPVTPVLFKPHWFKGQIMHPGFRTIEESEFLQRAGRVHNTFGNQQLRKNYKEYINSYTLGDMSPGCD</sequence>
<dbReference type="GO" id="GO:0071204">
    <property type="term" value="C:histone pre-mRNA 3'end processing complex"/>
    <property type="evidence" value="ECO:0007669"/>
    <property type="project" value="TreeGrafter"/>
</dbReference>
<dbReference type="Proteomes" id="UP001057455">
    <property type="component" value="Unassembled WGS sequence"/>
</dbReference>
<dbReference type="EMBL" id="BLIY01000017">
    <property type="protein sequence ID" value="GFE54580.1"/>
    <property type="molecule type" value="Genomic_DNA"/>
</dbReference>
<feature type="region of interest" description="Disordered" evidence="3">
    <location>
        <begin position="1"/>
        <end position="20"/>
    </location>
</feature>
<comment type="caution">
    <text evidence="5">The sequence shown here is derived from an EMBL/GenBank/DDBJ whole genome shotgun (WGS) entry which is preliminary data.</text>
</comment>
<evidence type="ECO:0000256" key="1">
    <source>
        <dbReference type="ARBA" id="ARBA00006151"/>
    </source>
</evidence>
<dbReference type="OrthoDB" id="265795at2759"/>
<evidence type="ECO:0000313" key="6">
    <source>
        <dbReference type="Proteomes" id="UP001057455"/>
    </source>
</evidence>
<protein>
    <submittedName>
        <fullName evidence="5">50S ribosomal</fullName>
    </submittedName>
</protein>
<accession>A0A9W5TAV2</accession>
<dbReference type="Gene3D" id="1.10.8.1120">
    <property type="entry name" value="Histone RNA hairpin-binding protein RNA-binding domain"/>
    <property type="match status" value="1"/>
</dbReference>
<dbReference type="GO" id="GO:0006398">
    <property type="term" value="P:mRNA 3'-end processing by stem-loop binding and cleavage"/>
    <property type="evidence" value="ECO:0007669"/>
    <property type="project" value="TreeGrafter"/>
</dbReference>
<dbReference type="GO" id="GO:0003729">
    <property type="term" value="F:mRNA binding"/>
    <property type="evidence" value="ECO:0007669"/>
    <property type="project" value="InterPro"/>
</dbReference>
<dbReference type="Pfam" id="PF15247">
    <property type="entry name" value="SLBP_RNA_bind"/>
    <property type="match status" value="1"/>
</dbReference>
<dbReference type="PANTHER" id="PTHR17408:SF0">
    <property type="entry name" value="HISTONE RNA HAIRPIN-BINDING PROTEIN"/>
    <property type="match status" value="1"/>
</dbReference>
<evidence type="ECO:0000259" key="4">
    <source>
        <dbReference type="Pfam" id="PF15247"/>
    </source>
</evidence>
<gene>
    <name evidence="5" type="ORF">BaOVIS_019840</name>
</gene>
<dbReference type="GO" id="GO:0005737">
    <property type="term" value="C:cytoplasm"/>
    <property type="evidence" value="ECO:0007669"/>
    <property type="project" value="TreeGrafter"/>
</dbReference>
<evidence type="ECO:0000256" key="2">
    <source>
        <dbReference type="ARBA" id="ARBA00022884"/>
    </source>
</evidence>
<dbReference type="GO" id="GO:0051028">
    <property type="term" value="P:mRNA transport"/>
    <property type="evidence" value="ECO:0007669"/>
    <property type="project" value="TreeGrafter"/>
</dbReference>
<evidence type="ECO:0000313" key="5">
    <source>
        <dbReference type="EMBL" id="GFE54580.1"/>
    </source>
</evidence>
<dbReference type="AlphaFoldDB" id="A0A9W5TAV2"/>
<organism evidence="5 6">
    <name type="scientific">Babesia ovis</name>
    <dbReference type="NCBI Taxonomy" id="5869"/>
    <lineage>
        <taxon>Eukaryota</taxon>
        <taxon>Sar</taxon>
        <taxon>Alveolata</taxon>
        <taxon>Apicomplexa</taxon>
        <taxon>Aconoidasida</taxon>
        <taxon>Piroplasmida</taxon>
        <taxon>Babesiidae</taxon>
        <taxon>Babesia</taxon>
    </lineage>
</organism>
<keyword evidence="6" id="KW-1185">Reference proteome</keyword>